<comment type="caution">
    <text evidence="1">The sequence shown here is derived from an EMBL/GenBank/DDBJ whole genome shotgun (WGS) entry which is preliminary data.</text>
</comment>
<name>A0A0J7J523_9GAMM</name>
<dbReference type="Proteomes" id="UP000036102">
    <property type="component" value="Unassembled WGS sequence"/>
</dbReference>
<gene>
    <name evidence="1" type="ORF">Msub_20227</name>
</gene>
<keyword evidence="2" id="KW-1185">Reference proteome</keyword>
<proteinExistence type="predicted"/>
<dbReference type="PATRIC" id="fig|1658765.3.peg.3492"/>
<protein>
    <submittedName>
        <fullName evidence="1">Uncharacterized protein</fullName>
    </submittedName>
</protein>
<dbReference type="STRING" id="1658765.Msub_20227"/>
<organism evidence="1 2">
    <name type="scientific">Marinobacter subterrani</name>
    <dbReference type="NCBI Taxonomy" id="1658765"/>
    <lineage>
        <taxon>Bacteria</taxon>
        <taxon>Pseudomonadati</taxon>
        <taxon>Pseudomonadota</taxon>
        <taxon>Gammaproteobacteria</taxon>
        <taxon>Pseudomonadales</taxon>
        <taxon>Marinobacteraceae</taxon>
        <taxon>Marinobacter</taxon>
    </lineage>
</organism>
<evidence type="ECO:0000313" key="2">
    <source>
        <dbReference type="Proteomes" id="UP000036102"/>
    </source>
</evidence>
<sequence length="68" mass="7901">MASFISENNIEQALLQRLQHIHGFNVLDCYTAKPEELNDGSHRADKRDVVFPVEKKSLLRSESRHPRK</sequence>
<accession>A0A0J7J523</accession>
<dbReference type="EMBL" id="LFBU01000002">
    <property type="protein sequence ID" value="KMQ73031.1"/>
    <property type="molecule type" value="Genomic_DNA"/>
</dbReference>
<reference evidence="1 2" key="1">
    <citation type="submission" date="2015-06" db="EMBL/GenBank/DDBJ databases">
        <title>Marinobacter subterrani, a genetically tractable neutrophilic iron-oxidizing strain isolated from the Soudan Iron Mine.</title>
        <authorList>
            <person name="Bonis B.M."/>
            <person name="Gralnick J.A."/>
        </authorList>
    </citation>
    <scope>NUCLEOTIDE SEQUENCE [LARGE SCALE GENOMIC DNA]</scope>
    <source>
        <strain evidence="1 2">JG233</strain>
    </source>
</reference>
<dbReference type="AlphaFoldDB" id="A0A0J7J523"/>
<evidence type="ECO:0000313" key="1">
    <source>
        <dbReference type="EMBL" id="KMQ73031.1"/>
    </source>
</evidence>